<dbReference type="GO" id="GO:0008270">
    <property type="term" value="F:zinc ion binding"/>
    <property type="evidence" value="ECO:0007669"/>
    <property type="project" value="InterPro"/>
</dbReference>
<reference evidence="6 7" key="1">
    <citation type="submission" date="2014-04" db="EMBL/GenBank/DDBJ databases">
        <title>Evolutionary Origins and Diversification of the Mycorrhizal Mutualists.</title>
        <authorList>
            <consortium name="DOE Joint Genome Institute"/>
            <consortium name="Mycorrhizal Genomics Consortium"/>
            <person name="Kohler A."/>
            <person name="Kuo A."/>
            <person name="Nagy L.G."/>
            <person name="Floudas D."/>
            <person name="Copeland A."/>
            <person name="Barry K.W."/>
            <person name="Cichocki N."/>
            <person name="Veneault-Fourrey C."/>
            <person name="LaButti K."/>
            <person name="Lindquist E.A."/>
            <person name="Lipzen A."/>
            <person name="Lundell T."/>
            <person name="Morin E."/>
            <person name="Murat C."/>
            <person name="Riley R."/>
            <person name="Ohm R."/>
            <person name="Sun H."/>
            <person name="Tunlid A."/>
            <person name="Henrissat B."/>
            <person name="Grigoriev I.V."/>
            <person name="Hibbett D.S."/>
            <person name="Martin F."/>
        </authorList>
    </citation>
    <scope>NUCLEOTIDE SEQUENCE [LARGE SCALE GENOMIC DNA]</scope>
    <source>
        <strain evidence="6 7">Koide BX008</strain>
    </source>
</reference>
<feature type="compositionally biased region" description="Polar residues" evidence="4">
    <location>
        <begin position="202"/>
        <end position="217"/>
    </location>
</feature>
<dbReference type="CDD" id="cd12148">
    <property type="entry name" value="fungal_TF_MHR"/>
    <property type="match status" value="1"/>
</dbReference>
<feature type="domain" description="Zn(2)-C6 fungal-type" evidence="5">
    <location>
        <begin position="103"/>
        <end position="132"/>
    </location>
</feature>
<keyword evidence="2" id="KW-0479">Metal-binding</keyword>
<evidence type="ECO:0000256" key="2">
    <source>
        <dbReference type="ARBA" id="ARBA00022723"/>
    </source>
</evidence>
<dbReference type="PANTHER" id="PTHR31001:SF56">
    <property type="entry name" value="ZN(2)-C6 FUNGAL-TYPE DOMAIN-CONTAINING PROTEIN"/>
    <property type="match status" value="1"/>
</dbReference>
<dbReference type="InterPro" id="IPR007219">
    <property type="entry name" value="XnlR_reg_dom"/>
</dbReference>
<dbReference type="InterPro" id="IPR050613">
    <property type="entry name" value="Sec_Metabolite_Reg"/>
</dbReference>
<dbReference type="PROSITE" id="PS50048">
    <property type="entry name" value="ZN2_CY6_FUNGAL_2"/>
    <property type="match status" value="1"/>
</dbReference>
<dbReference type="SMART" id="SM00906">
    <property type="entry name" value="Fungal_trans"/>
    <property type="match status" value="1"/>
</dbReference>
<evidence type="ECO:0000313" key="7">
    <source>
        <dbReference type="Proteomes" id="UP000054549"/>
    </source>
</evidence>
<feature type="compositionally biased region" description="Basic and acidic residues" evidence="4">
    <location>
        <begin position="91"/>
        <end position="101"/>
    </location>
</feature>
<evidence type="ECO:0000259" key="5">
    <source>
        <dbReference type="PROSITE" id="PS50048"/>
    </source>
</evidence>
<dbReference type="HOGENOM" id="CLU_007340_2_0_1"/>
<gene>
    <name evidence="6" type="ORF">M378DRAFT_15001</name>
</gene>
<feature type="region of interest" description="Disordered" evidence="4">
    <location>
        <begin position="1"/>
        <end position="101"/>
    </location>
</feature>
<dbReference type="AlphaFoldDB" id="A0A0C2WR52"/>
<dbReference type="Proteomes" id="UP000054549">
    <property type="component" value="Unassembled WGS sequence"/>
</dbReference>
<accession>A0A0C2WR52</accession>
<dbReference type="Gene3D" id="4.10.240.10">
    <property type="entry name" value="Zn(2)-C6 fungal-type DNA-binding domain"/>
    <property type="match status" value="1"/>
</dbReference>
<dbReference type="PANTHER" id="PTHR31001">
    <property type="entry name" value="UNCHARACTERIZED TRANSCRIPTIONAL REGULATORY PROTEIN"/>
    <property type="match status" value="1"/>
</dbReference>
<evidence type="ECO:0000256" key="1">
    <source>
        <dbReference type="ARBA" id="ARBA00004123"/>
    </source>
</evidence>
<dbReference type="GO" id="GO:0000981">
    <property type="term" value="F:DNA-binding transcription factor activity, RNA polymerase II-specific"/>
    <property type="evidence" value="ECO:0007669"/>
    <property type="project" value="InterPro"/>
</dbReference>
<dbReference type="Pfam" id="PF04082">
    <property type="entry name" value="Fungal_trans"/>
    <property type="match status" value="1"/>
</dbReference>
<evidence type="ECO:0000313" key="6">
    <source>
        <dbReference type="EMBL" id="KIL59221.1"/>
    </source>
</evidence>
<dbReference type="SMART" id="SM00066">
    <property type="entry name" value="GAL4"/>
    <property type="match status" value="1"/>
</dbReference>
<dbReference type="Pfam" id="PF00172">
    <property type="entry name" value="Zn_clus"/>
    <property type="match status" value="1"/>
</dbReference>
<feature type="compositionally biased region" description="Basic and acidic residues" evidence="4">
    <location>
        <begin position="1"/>
        <end position="25"/>
    </location>
</feature>
<dbReference type="CDD" id="cd00067">
    <property type="entry name" value="GAL4"/>
    <property type="match status" value="1"/>
</dbReference>
<evidence type="ECO:0000256" key="3">
    <source>
        <dbReference type="ARBA" id="ARBA00023242"/>
    </source>
</evidence>
<sequence>MLANPHDMRDRGELQDSGDHRDHPSSSRPFKRARGDPGTASIPYPSPAFIGSLEAERAQAATAPGGSHHQDARKMVQPRQDLQTSPKQSKMRPEPPEKHRKLSCKECRRLKLKCDRVFPCQSCVKRGCSSLCPEGALTSGRGSRFILANTEQLHDKIFQLTDRVRQLEDALETLAPTSSGNQAHPLLAPELRSIKTSQDLYTLNSPQSTTGVSGSPSDTKDRNVRDELSPSLSGVMTPGATTTRAESDTAASPSRPNSTPPDVPPDILQLSTAFPFPWSMDLSIRKRIRDALPPRPDAQATCEEARRNALWQYNLDASETFLPNLLHYCYTTPVESLSPRRLALLLMVLAIGSLVDLSKPLGNVYGEAYHHLARAAVCEIPLMEEPDFDVLHTLFFMIYYHLIFSDNKKAVGYAWNLMGFVAKLAQGLGLHRDGSRMKRIPEEFERRRAVFWELLNMDCRMSLSLGRPPSICLAHVDTKPPSYIGPGLYAPREEIIYHDWKNSFFINCLTPVLEAMVAVTPPEYSHILSLDSKIREFPTPKLLEVNETGAVAPRFLNMQRALYSMGRNLGSLLSSLAKHDTATHIRLLALLQLHRRYFTEAINGPDLFDLHHQYSPSVLATYLGASLVIKSVQTLFDQEPDLSARFLHFWFNSFSAAVTLALFISRAPSTPLASYALQDLESISRLFLKAGQILPFSAKALPIVDKLVDKSRRSYLQHQSCKSQQERPFELLPSLQNVHSALVEFAEQMKCTSAPKISGLLSVIGAHGDDLPEHSKSDAWLPDIYQFASNGLGLEERYTFASAQPTPFVPSSPRIGQSENFNFDHGALTVDLEETSFMAWF</sequence>
<dbReference type="GO" id="GO:0003677">
    <property type="term" value="F:DNA binding"/>
    <property type="evidence" value="ECO:0007669"/>
    <property type="project" value="InterPro"/>
</dbReference>
<dbReference type="OrthoDB" id="424974at2759"/>
<dbReference type="GO" id="GO:0005634">
    <property type="term" value="C:nucleus"/>
    <property type="evidence" value="ECO:0007669"/>
    <property type="project" value="UniProtKB-SubCell"/>
</dbReference>
<dbReference type="EMBL" id="KN818320">
    <property type="protein sequence ID" value="KIL59221.1"/>
    <property type="molecule type" value="Genomic_DNA"/>
</dbReference>
<feature type="region of interest" description="Disordered" evidence="4">
    <location>
        <begin position="202"/>
        <end position="266"/>
    </location>
</feature>
<protein>
    <recommendedName>
        <fullName evidence="5">Zn(2)-C6 fungal-type domain-containing protein</fullName>
    </recommendedName>
</protein>
<dbReference type="STRING" id="946122.A0A0C2WR52"/>
<dbReference type="PROSITE" id="PS00463">
    <property type="entry name" value="ZN2_CY6_FUNGAL_1"/>
    <property type="match status" value="1"/>
</dbReference>
<organism evidence="6 7">
    <name type="scientific">Amanita muscaria (strain Koide BX008)</name>
    <dbReference type="NCBI Taxonomy" id="946122"/>
    <lineage>
        <taxon>Eukaryota</taxon>
        <taxon>Fungi</taxon>
        <taxon>Dikarya</taxon>
        <taxon>Basidiomycota</taxon>
        <taxon>Agaricomycotina</taxon>
        <taxon>Agaricomycetes</taxon>
        <taxon>Agaricomycetidae</taxon>
        <taxon>Agaricales</taxon>
        <taxon>Pluteineae</taxon>
        <taxon>Amanitaceae</taxon>
        <taxon>Amanita</taxon>
    </lineage>
</organism>
<name>A0A0C2WR52_AMAMK</name>
<dbReference type="GO" id="GO:0006351">
    <property type="term" value="P:DNA-templated transcription"/>
    <property type="evidence" value="ECO:0007669"/>
    <property type="project" value="InterPro"/>
</dbReference>
<keyword evidence="3" id="KW-0539">Nucleus</keyword>
<comment type="subcellular location">
    <subcellularLocation>
        <location evidence="1">Nucleus</location>
    </subcellularLocation>
</comment>
<proteinExistence type="predicted"/>
<dbReference type="InterPro" id="IPR036864">
    <property type="entry name" value="Zn2-C6_fun-type_DNA-bd_sf"/>
</dbReference>
<feature type="compositionally biased region" description="Basic and acidic residues" evidence="4">
    <location>
        <begin position="218"/>
        <end position="228"/>
    </location>
</feature>
<dbReference type="SUPFAM" id="SSF57701">
    <property type="entry name" value="Zn2/Cys6 DNA-binding domain"/>
    <property type="match status" value="1"/>
</dbReference>
<dbReference type="InParanoid" id="A0A0C2WR52"/>
<keyword evidence="7" id="KW-1185">Reference proteome</keyword>
<dbReference type="InterPro" id="IPR001138">
    <property type="entry name" value="Zn2Cys6_DnaBD"/>
</dbReference>
<evidence type="ECO:0000256" key="4">
    <source>
        <dbReference type="SAM" id="MobiDB-lite"/>
    </source>
</evidence>
<feature type="compositionally biased region" description="Polar residues" evidence="4">
    <location>
        <begin position="230"/>
        <end position="257"/>
    </location>
</feature>